<dbReference type="Gene3D" id="3.40.50.1820">
    <property type="entry name" value="alpha/beta hydrolase"/>
    <property type="match status" value="1"/>
</dbReference>
<evidence type="ECO:0000256" key="1">
    <source>
        <dbReference type="ARBA" id="ARBA00022801"/>
    </source>
</evidence>
<accession>A0A8H5M3K1</accession>
<proteinExistence type="predicted"/>
<dbReference type="PANTHER" id="PTHR48081:SF8">
    <property type="entry name" value="ALPHA_BETA HYDROLASE FOLD-3 DOMAIN-CONTAINING PROTEIN-RELATED"/>
    <property type="match status" value="1"/>
</dbReference>
<dbReference type="InterPro" id="IPR050300">
    <property type="entry name" value="GDXG_lipolytic_enzyme"/>
</dbReference>
<dbReference type="OrthoDB" id="408631at2759"/>
<comment type="caution">
    <text evidence="3">The sequence shown here is derived from an EMBL/GenBank/DDBJ whole genome shotgun (WGS) entry which is preliminary data.</text>
</comment>
<reference evidence="3 4" key="1">
    <citation type="journal article" date="2020" name="ISME J.">
        <title>Uncovering the hidden diversity of litter-decomposition mechanisms in mushroom-forming fungi.</title>
        <authorList>
            <person name="Floudas D."/>
            <person name="Bentzer J."/>
            <person name="Ahren D."/>
            <person name="Johansson T."/>
            <person name="Persson P."/>
            <person name="Tunlid A."/>
        </authorList>
    </citation>
    <scope>NUCLEOTIDE SEQUENCE [LARGE SCALE GENOMIC DNA]</scope>
    <source>
        <strain evidence="3 4">CBS 406.79</strain>
    </source>
</reference>
<gene>
    <name evidence="3" type="ORF">D9757_009278</name>
</gene>
<evidence type="ECO:0000259" key="2">
    <source>
        <dbReference type="Pfam" id="PF07859"/>
    </source>
</evidence>
<sequence length="320" mass="35156">MDSSEHEHPKQPIHPSVISRLDPAYVSFHEKYLQHIPPMKTIPWNPALMRSLPPFSGIREPLKVGEIKEFSLKHGQKMRAYIPPGGPPKNGWPALIYFHGGGWILGGDQLEMSIITNLCVGARCIVLSIDYRLAPEHRFPAAVEDSVEALQWVLTDGEIHLGIDLSNMAVGGTSAGGNLAAVLALKSVEDSFTPPLPIPLKLQLLLAPSVDQTATDAEGGFWEPNKHAPYLSPAVINWLKDMYFQSEEDWSKWEASPLLAPEELIKKAPSAWVAAADVDVLRDEAEAYAKRLNESGVPAKFVVYKGAAHLTFVLDGGFFL</sequence>
<dbReference type="Pfam" id="PF07859">
    <property type="entry name" value="Abhydrolase_3"/>
    <property type="match status" value="1"/>
</dbReference>
<evidence type="ECO:0000313" key="3">
    <source>
        <dbReference type="EMBL" id="KAF5379553.1"/>
    </source>
</evidence>
<evidence type="ECO:0000313" key="4">
    <source>
        <dbReference type="Proteomes" id="UP000518752"/>
    </source>
</evidence>
<dbReference type="InterPro" id="IPR013094">
    <property type="entry name" value="AB_hydrolase_3"/>
</dbReference>
<dbReference type="EMBL" id="JAACJN010000069">
    <property type="protein sequence ID" value="KAF5379553.1"/>
    <property type="molecule type" value="Genomic_DNA"/>
</dbReference>
<dbReference type="InterPro" id="IPR029058">
    <property type="entry name" value="AB_hydrolase_fold"/>
</dbReference>
<dbReference type="Proteomes" id="UP000518752">
    <property type="component" value="Unassembled WGS sequence"/>
</dbReference>
<dbReference type="SUPFAM" id="SSF53474">
    <property type="entry name" value="alpha/beta-Hydrolases"/>
    <property type="match status" value="1"/>
</dbReference>
<name>A0A8H5M3K1_9AGAR</name>
<dbReference type="PANTHER" id="PTHR48081">
    <property type="entry name" value="AB HYDROLASE SUPERFAMILY PROTEIN C4A8.06C"/>
    <property type="match status" value="1"/>
</dbReference>
<dbReference type="AlphaFoldDB" id="A0A8H5M3K1"/>
<keyword evidence="1" id="KW-0378">Hydrolase</keyword>
<organism evidence="3 4">
    <name type="scientific">Collybiopsis confluens</name>
    <dbReference type="NCBI Taxonomy" id="2823264"/>
    <lineage>
        <taxon>Eukaryota</taxon>
        <taxon>Fungi</taxon>
        <taxon>Dikarya</taxon>
        <taxon>Basidiomycota</taxon>
        <taxon>Agaricomycotina</taxon>
        <taxon>Agaricomycetes</taxon>
        <taxon>Agaricomycetidae</taxon>
        <taxon>Agaricales</taxon>
        <taxon>Marasmiineae</taxon>
        <taxon>Omphalotaceae</taxon>
        <taxon>Collybiopsis</taxon>
    </lineage>
</organism>
<protein>
    <recommendedName>
        <fullName evidence="2">Alpha/beta hydrolase fold-3 domain-containing protein</fullName>
    </recommendedName>
</protein>
<feature type="domain" description="Alpha/beta hydrolase fold-3" evidence="2">
    <location>
        <begin position="95"/>
        <end position="310"/>
    </location>
</feature>
<keyword evidence="4" id="KW-1185">Reference proteome</keyword>
<dbReference type="GO" id="GO:0016787">
    <property type="term" value="F:hydrolase activity"/>
    <property type="evidence" value="ECO:0007669"/>
    <property type="project" value="UniProtKB-KW"/>
</dbReference>